<evidence type="ECO:0000256" key="4">
    <source>
        <dbReference type="ARBA" id="ARBA00022490"/>
    </source>
</evidence>
<dbReference type="Pfam" id="PF10604">
    <property type="entry name" value="Polyketide_cyc2"/>
    <property type="match status" value="1"/>
</dbReference>
<dbReference type="GO" id="GO:0010427">
    <property type="term" value="F:abscisic acid binding"/>
    <property type="evidence" value="ECO:0007669"/>
    <property type="project" value="TreeGrafter"/>
</dbReference>
<keyword evidence="7" id="KW-0539">Nucleus</keyword>
<dbReference type="InterPro" id="IPR023393">
    <property type="entry name" value="START-like_dom_sf"/>
</dbReference>
<dbReference type="CDD" id="cd07821">
    <property type="entry name" value="PYR_PYL_RCAR_like"/>
    <property type="match status" value="1"/>
</dbReference>
<name>A0A9D5CF70_9LILI</name>
<dbReference type="InterPro" id="IPR050279">
    <property type="entry name" value="Plant_def-hormone_signal"/>
</dbReference>
<dbReference type="InterPro" id="IPR019587">
    <property type="entry name" value="Polyketide_cyclase/dehydratase"/>
</dbReference>
<sequence>MSRKRPKLDPRPPLPTPMSAATEDMIRRFHSPLIPPGRCGSVHVHHVSAPLPVVWSLVCRFDRPQSYKRFIRTCHLRKGDGGVGSEREVRVVTGLPARSSTERLDTLDDERHVFSFSIVGGDHRLANYRSTTTLHRDDEATVVVESYVVDVPEGSTEEETHIFTDTIVGCNLKSLAQVAGRMACSAPPTA</sequence>
<comment type="caution">
    <text evidence="9">The sequence shown here is derived from an EMBL/GenBank/DDBJ whole genome shotgun (WGS) entry which is preliminary data.</text>
</comment>
<proteinExistence type="inferred from homology"/>
<dbReference type="GO" id="GO:0038023">
    <property type="term" value="F:signaling receptor activity"/>
    <property type="evidence" value="ECO:0007669"/>
    <property type="project" value="TreeGrafter"/>
</dbReference>
<dbReference type="OrthoDB" id="4436220at2759"/>
<dbReference type="GO" id="GO:0005737">
    <property type="term" value="C:cytoplasm"/>
    <property type="evidence" value="ECO:0007669"/>
    <property type="project" value="UniProtKB-SubCell"/>
</dbReference>
<reference evidence="9" key="2">
    <citation type="journal article" date="2022" name="Hortic Res">
        <title>The genome of Dioscorea zingiberensis sheds light on the biosynthesis, origin and evolution of the medicinally important diosgenin saponins.</title>
        <authorList>
            <person name="Li Y."/>
            <person name="Tan C."/>
            <person name="Li Z."/>
            <person name="Guo J."/>
            <person name="Li S."/>
            <person name="Chen X."/>
            <person name="Wang C."/>
            <person name="Dai X."/>
            <person name="Yang H."/>
            <person name="Song W."/>
            <person name="Hou L."/>
            <person name="Xu J."/>
            <person name="Tong Z."/>
            <person name="Xu A."/>
            <person name="Yuan X."/>
            <person name="Wang W."/>
            <person name="Yang Q."/>
            <person name="Chen L."/>
            <person name="Sun Z."/>
            <person name="Wang K."/>
            <person name="Pan B."/>
            <person name="Chen J."/>
            <person name="Bao Y."/>
            <person name="Liu F."/>
            <person name="Qi X."/>
            <person name="Gang D.R."/>
            <person name="Wen J."/>
            <person name="Li J."/>
        </authorList>
    </citation>
    <scope>NUCLEOTIDE SEQUENCE</scope>
    <source>
        <strain evidence="9">Dzin_1.0</strain>
    </source>
</reference>
<keyword evidence="5" id="KW-0938">Abscisic acid signaling pathway</keyword>
<evidence type="ECO:0000256" key="2">
    <source>
        <dbReference type="ARBA" id="ARBA00004496"/>
    </source>
</evidence>
<dbReference type="AlphaFoldDB" id="A0A9D5CF70"/>
<evidence type="ECO:0000256" key="8">
    <source>
        <dbReference type="ARBA" id="ARBA00023272"/>
    </source>
</evidence>
<protein>
    <submittedName>
        <fullName evidence="9">Uncharacterized protein</fullName>
    </submittedName>
</protein>
<keyword evidence="6" id="KW-0675">Receptor</keyword>
<keyword evidence="10" id="KW-1185">Reference proteome</keyword>
<reference evidence="9" key="1">
    <citation type="submission" date="2021-03" db="EMBL/GenBank/DDBJ databases">
        <authorList>
            <person name="Li Z."/>
            <person name="Yang C."/>
        </authorList>
    </citation>
    <scope>NUCLEOTIDE SEQUENCE</scope>
    <source>
        <strain evidence="9">Dzin_1.0</strain>
        <tissue evidence="9">Leaf</tissue>
    </source>
</reference>
<dbReference type="Proteomes" id="UP001085076">
    <property type="component" value="Miscellaneous, Linkage group lg05"/>
</dbReference>
<evidence type="ECO:0000256" key="7">
    <source>
        <dbReference type="ARBA" id="ARBA00023242"/>
    </source>
</evidence>
<evidence type="ECO:0000256" key="5">
    <source>
        <dbReference type="ARBA" id="ARBA00022682"/>
    </source>
</evidence>
<dbReference type="PANTHER" id="PTHR31213:SF138">
    <property type="entry name" value="ABSCISIC ACID RECEPTOR PYL6"/>
    <property type="match status" value="1"/>
</dbReference>
<dbReference type="SUPFAM" id="SSF55961">
    <property type="entry name" value="Bet v1-like"/>
    <property type="match status" value="1"/>
</dbReference>
<dbReference type="PANTHER" id="PTHR31213">
    <property type="entry name" value="OS08G0374000 PROTEIN-RELATED"/>
    <property type="match status" value="1"/>
</dbReference>
<evidence type="ECO:0000256" key="6">
    <source>
        <dbReference type="ARBA" id="ARBA00023170"/>
    </source>
</evidence>
<dbReference type="GO" id="GO:0004864">
    <property type="term" value="F:protein phosphatase inhibitor activity"/>
    <property type="evidence" value="ECO:0007669"/>
    <property type="project" value="UniProtKB-KW"/>
</dbReference>
<comment type="subcellular location">
    <subcellularLocation>
        <location evidence="2">Cytoplasm</location>
    </subcellularLocation>
    <subcellularLocation>
        <location evidence="1">Nucleus</location>
    </subcellularLocation>
</comment>
<accession>A0A9D5CF70</accession>
<evidence type="ECO:0000313" key="10">
    <source>
        <dbReference type="Proteomes" id="UP001085076"/>
    </source>
</evidence>
<evidence type="ECO:0000256" key="1">
    <source>
        <dbReference type="ARBA" id="ARBA00004123"/>
    </source>
</evidence>
<dbReference type="GO" id="GO:0009738">
    <property type="term" value="P:abscisic acid-activated signaling pathway"/>
    <property type="evidence" value="ECO:0007669"/>
    <property type="project" value="UniProtKB-KW"/>
</dbReference>
<keyword evidence="4" id="KW-0963">Cytoplasm</keyword>
<evidence type="ECO:0000256" key="3">
    <source>
        <dbReference type="ARBA" id="ARBA00008594"/>
    </source>
</evidence>
<dbReference type="EMBL" id="JAGGNH010000005">
    <property type="protein sequence ID" value="KAJ0971814.1"/>
    <property type="molecule type" value="Genomic_DNA"/>
</dbReference>
<gene>
    <name evidence="9" type="ORF">J5N97_019773</name>
</gene>
<keyword evidence="8" id="KW-0650">Protein phosphatase inhibitor</keyword>
<organism evidence="9 10">
    <name type="scientific">Dioscorea zingiberensis</name>
    <dbReference type="NCBI Taxonomy" id="325984"/>
    <lineage>
        <taxon>Eukaryota</taxon>
        <taxon>Viridiplantae</taxon>
        <taxon>Streptophyta</taxon>
        <taxon>Embryophyta</taxon>
        <taxon>Tracheophyta</taxon>
        <taxon>Spermatophyta</taxon>
        <taxon>Magnoliopsida</taxon>
        <taxon>Liliopsida</taxon>
        <taxon>Dioscoreales</taxon>
        <taxon>Dioscoreaceae</taxon>
        <taxon>Dioscorea</taxon>
    </lineage>
</organism>
<dbReference type="Gene3D" id="3.30.530.20">
    <property type="match status" value="1"/>
</dbReference>
<evidence type="ECO:0000313" key="9">
    <source>
        <dbReference type="EMBL" id="KAJ0971814.1"/>
    </source>
</evidence>
<dbReference type="GO" id="GO:0005634">
    <property type="term" value="C:nucleus"/>
    <property type="evidence" value="ECO:0007669"/>
    <property type="project" value="UniProtKB-SubCell"/>
</dbReference>
<comment type="similarity">
    <text evidence="3">Belongs to the PYR/PYL/RCAR abscisic acid intracellular receptor family.</text>
</comment>